<reference evidence="1 2" key="2">
    <citation type="journal article" date="2022" name="Mol. Ecol. Resour.">
        <title>The genomes of chicory, endive, great burdock and yacon provide insights into Asteraceae paleo-polyploidization history and plant inulin production.</title>
        <authorList>
            <person name="Fan W."/>
            <person name="Wang S."/>
            <person name="Wang H."/>
            <person name="Wang A."/>
            <person name="Jiang F."/>
            <person name="Liu H."/>
            <person name="Zhao H."/>
            <person name="Xu D."/>
            <person name="Zhang Y."/>
        </authorList>
    </citation>
    <scope>NUCLEOTIDE SEQUENCE [LARGE SCALE GENOMIC DNA]</scope>
    <source>
        <strain evidence="2">cv. Punajuju</strain>
        <tissue evidence="1">Leaves</tissue>
    </source>
</reference>
<name>A0ACB9BKX1_CICIN</name>
<gene>
    <name evidence="1" type="ORF">L2E82_33712</name>
</gene>
<evidence type="ECO:0000313" key="1">
    <source>
        <dbReference type="EMBL" id="KAI3722670.1"/>
    </source>
</evidence>
<accession>A0ACB9BKX1</accession>
<dbReference type="Proteomes" id="UP001055811">
    <property type="component" value="Linkage Group LG06"/>
</dbReference>
<keyword evidence="2" id="KW-1185">Reference proteome</keyword>
<comment type="caution">
    <text evidence="1">The sequence shown here is derived from an EMBL/GenBank/DDBJ whole genome shotgun (WGS) entry which is preliminary data.</text>
</comment>
<reference evidence="2" key="1">
    <citation type="journal article" date="2022" name="Mol. Ecol. Resour.">
        <title>The genomes of chicory, endive, great burdock and yacon provide insights into Asteraceae palaeo-polyploidization history and plant inulin production.</title>
        <authorList>
            <person name="Fan W."/>
            <person name="Wang S."/>
            <person name="Wang H."/>
            <person name="Wang A."/>
            <person name="Jiang F."/>
            <person name="Liu H."/>
            <person name="Zhao H."/>
            <person name="Xu D."/>
            <person name="Zhang Y."/>
        </authorList>
    </citation>
    <scope>NUCLEOTIDE SEQUENCE [LARGE SCALE GENOMIC DNA]</scope>
    <source>
        <strain evidence="2">cv. Punajuju</strain>
    </source>
</reference>
<proteinExistence type="predicted"/>
<dbReference type="EMBL" id="CM042014">
    <property type="protein sequence ID" value="KAI3722670.1"/>
    <property type="molecule type" value="Genomic_DNA"/>
</dbReference>
<sequence length="163" mass="18522">MHVMQQQSVGNNVDIQLARFTMSTYKKNLDEVTWDLYASEAHMNLAESALRWCEGKVRDVILRKGLVAMYHDFTLLTRSVSWCGCNIHGVFLRKWGFDLPKWVMSKVSFHGISSLYAFTRSEGIGDLIIINYFDDLPSPVPDEICVALGSMPQFVEPESPSPM</sequence>
<organism evidence="1 2">
    <name type="scientific">Cichorium intybus</name>
    <name type="common">Chicory</name>
    <dbReference type="NCBI Taxonomy" id="13427"/>
    <lineage>
        <taxon>Eukaryota</taxon>
        <taxon>Viridiplantae</taxon>
        <taxon>Streptophyta</taxon>
        <taxon>Embryophyta</taxon>
        <taxon>Tracheophyta</taxon>
        <taxon>Spermatophyta</taxon>
        <taxon>Magnoliopsida</taxon>
        <taxon>eudicotyledons</taxon>
        <taxon>Gunneridae</taxon>
        <taxon>Pentapetalae</taxon>
        <taxon>asterids</taxon>
        <taxon>campanulids</taxon>
        <taxon>Asterales</taxon>
        <taxon>Asteraceae</taxon>
        <taxon>Cichorioideae</taxon>
        <taxon>Cichorieae</taxon>
        <taxon>Cichoriinae</taxon>
        <taxon>Cichorium</taxon>
    </lineage>
</organism>
<protein>
    <submittedName>
        <fullName evidence="1">Uncharacterized protein</fullName>
    </submittedName>
</protein>
<evidence type="ECO:0000313" key="2">
    <source>
        <dbReference type="Proteomes" id="UP001055811"/>
    </source>
</evidence>